<dbReference type="InterPro" id="IPR000623">
    <property type="entry name" value="Shikimate_kinase/TSH1"/>
</dbReference>
<evidence type="ECO:0000256" key="7">
    <source>
        <dbReference type="ARBA" id="ARBA00022777"/>
    </source>
</evidence>
<evidence type="ECO:0000256" key="3">
    <source>
        <dbReference type="ARBA" id="ARBA00012154"/>
    </source>
</evidence>
<keyword evidence="9 11" id="KW-0057">Aromatic amino acid biosynthesis</keyword>
<dbReference type="SUPFAM" id="SSF52540">
    <property type="entry name" value="P-loop containing nucleoside triphosphate hydrolases"/>
    <property type="match status" value="1"/>
</dbReference>
<feature type="binding site" evidence="11">
    <location>
        <position position="23"/>
    </location>
    <ligand>
        <name>Mg(2+)</name>
        <dbReference type="ChEBI" id="CHEBI:18420"/>
    </ligand>
</feature>
<accession>A0A2W4W840</accession>
<keyword evidence="5 11" id="KW-0808">Transferase</keyword>
<dbReference type="UniPathway" id="UPA00053">
    <property type="reaction ID" value="UER00088"/>
</dbReference>
<dbReference type="GO" id="GO:0004765">
    <property type="term" value="F:shikimate kinase activity"/>
    <property type="evidence" value="ECO:0007669"/>
    <property type="project" value="UniProtKB-UniRule"/>
</dbReference>
<comment type="similarity">
    <text evidence="2 11">Belongs to the shikimate kinase family.</text>
</comment>
<keyword evidence="6 11" id="KW-0547">Nucleotide-binding</keyword>
<reference evidence="13" key="1">
    <citation type="submission" date="2018-04" db="EMBL/GenBank/DDBJ databases">
        <authorList>
            <person name="Cornet L."/>
        </authorList>
    </citation>
    <scope>NUCLEOTIDE SEQUENCE [LARGE SCALE GENOMIC DNA]</scope>
</reference>
<organism evidence="12 13">
    <name type="scientific">Shackletoniella antarctica</name>
    <dbReference type="NCBI Taxonomy" id="268115"/>
    <lineage>
        <taxon>Bacteria</taxon>
        <taxon>Bacillati</taxon>
        <taxon>Cyanobacteriota</taxon>
        <taxon>Cyanophyceae</taxon>
        <taxon>Oculatellales</taxon>
        <taxon>Oculatellaceae</taxon>
        <taxon>Shackletoniella</taxon>
    </lineage>
</organism>
<dbReference type="PROSITE" id="PS01128">
    <property type="entry name" value="SHIKIMATE_KINASE"/>
    <property type="match status" value="1"/>
</dbReference>
<comment type="caution">
    <text evidence="11">Lacks conserved residue(s) required for the propagation of feature annotation.</text>
</comment>
<name>A0A2W4W840_9CYAN</name>
<feature type="binding site" evidence="11">
    <location>
        <position position="65"/>
    </location>
    <ligand>
        <name>substrate</name>
    </ligand>
</feature>
<gene>
    <name evidence="11" type="primary">aroK</name>
    <name evidence="12" type="ORF">DCF17_10950</name>
</gene>
<comment type="subcellular location">
    <subcellularLocation>
        <location evidence="11">Cytoplasm</location>
    </subcellularLocation>
</comment>
<dbReference type="HAMAP" id="MF_00109">
    <property type="entry name" value="Shikimate_kinase"/>
    <property type="match status" value="1"/>
</dbReference>
<dbReference type="GO" id="GO:0005829">
    <property type="term" value="C:cytosol"/>
    <property type="evidence" value="ECO:0007669"/>
    <property type="project" value="TreeGrafter"/>
</dbReference>
<comment type="pathway">
    <text evidence="1 11">Metabolic intermediate biosynthesis; chorismate biosynthesis; chorismate from D-erythrose 4-phosphate and phosphoenolpyruvate: step 5/7.</text>
</comment>
<keyword evidence="11" id="KW-0460">Magnesium</keyword>
<dbReference type="InterPro" id="IPR027417">
    <property type="entry name" value="P-loop_NTPase"/>
</dbReference>
<feature type="binding site" evidence="11">
    <location>
        <position position="41"/>
    </location>
    <ligand>
        <name>substrate</name>
    </ligand>
</feature>
<feature type="binding site" evidence="11">
    <location>
        <position position="124"/>
    </location>
    <ligand>
        <name>ATP</name>
        <dbReference type="ChEBI" id="CHEBI:30616"/>
    </ligand>
</feature>
<dbReference type="PANTHER" id="PTHR21087">
    <property type="entry name" value="SHIKIMATE KINASE"/>
    <property type="match status" value="1"/>
</dbReference>
<proteinExistence type="inferred from homology"/>
<comment type="caution">
    <text evidence="12">The sequence shown here is derived from an EMBL/GenBank/DDBJ whole genome shotgun (WGS) entry which is preliminary data.</text>
</comment>
<dbReference type="EMBL" id="QBMN01000066">
    <property type="protein sequence ID" value="PZO41304.1"/>
    <property type="molecule type" value="Genomic_DNA"/>
</dbReference>
<dbReference type="CDD" id="cd00464">
    <property type="entry name" value="SK"/>
    <property type="match status" value="1"/>
</dbReference>
<evidence type="ECO:0000256" key="5">
    <source>
        <dbReference type="ARBA" id="ARBA00022679"/>
    </source>
</evidence>
<feature type="binding site" evidence="11">
    <location>
        <position position="87"/>
    </location>
    <ligand>
        <name>substrate</name>
    </ligand>
</feature>
<dbReference type="GO" id="GO:0009073">
    <property type="term" value="P:aromatic amino acid family biosynthetic process"/>
    <property type="evidence" value="ECO:0007669"/>
    <property type="project" value="UniProtKB-KW"/>
</dbReference>
<dbReference type="GO" id="GO:0009423">
    <property type="term" value="P:chorismate biosynthetic process"/>
    <property type="evidence" value="ECO:0007669"/>
    <property type="project" value="UniProtKB-UniRule"/>
</dbReference>
<feature type="binding site" evidence="11">
    <location>
        <begin position="19"/>
        <end position="24"/>
    </location>
    <ligand>
        <name>ATP</name>
        <dbReference type="ChEBI" id="CHEBI:30616"/>
    </ligand>
</feature>
<dbReference type="Proteomes" id="UP000249081">
    <property type="component" value="Unassembled WGS sequence"/>
</dbReference>
<keyword evidence="7 11" id="KW-0418">Kinase</keyword>
<evidence type="ECO:0000313" key="13">
    <source>
        <dbReference type="Proteomes" id="UP000249081"/>
    </source>
</evidence>
<evidence type="ECO:0000256" key="2">
    <source>
        <dbReference type="ARBA" id="ARBA00006997"/>
    </source>
</evidence>
<dbReference type="GO" id="GO:0008652">
    <property type="term" value="P:amino acid biosynthetic process"/>
    <property type="evidence" value="ECO:0007669"/>
    <property type="project" value="UniProtKB-KW"/>
</dbReference>
<evidence type="ECO:0000313" key="12">
    <source>
        <dbReference type="EMBL" id="PZO41304.1"/>
    </source>
</evidence>
<dbReference type="GO" id="GO:0000287">
    <property type="term" value="F:magnesium ion binding"/>
    <property type="evidence" value="ECO:0007669"/>
    <property type="project" value="UniProtKB-UniRule"/>
</dbReference>
<dbReference type="Gene3D" id="3.40.50.300">
    <property type="entry name" value="P-loop containing nucleotide triphosphate hydrolases"/>
    <property type="match status" value="1"/>
</dbReference>
<protein>
    <recommendedName>
        <fullName evidence="3 11">Shikimate kinase</fullName>
        <shortName evidence="11">SK</shortName>
        <ecNumber evidence="3 11">2.7.1.71</ecNumber>
    </recommendedName>
</protein>
<evidence type="ECO:0000256" key="10">
    <source>
        <dbReference type="ARBA" id="ARBA00048567"/>
    </source>
</evidence>
<evidence type="ECO:0000256" key="1">
    <source>
        <dbReference type="ARBA" id="ARBA00004842"/>
    </source>
</evidence>
<sequence>MPLTDRLNGINLYLIGMMGAGKSSTGAELAQALGYQFFDTDAVIEAAAGQPIPEIFAHRGEAAFRQLESQVLAELSAYRRLVIATGGGIVTQQQNWSYLHHGIVVWLDVPPAILQNRLAGDRGRPLLQGQDWDAKLTRLLAQRHSLYAQADVRVEIGAADSVEVIVARILALVAERI</sequence>
<keyword evidence="8 11" id="KW-0067">ATP-binding</keyword>
<dbReference type="PANTHER" id="PTHR21087:SF16">
    <property type="entry name" value="SHIKIMATE KINASE 1, CHLOROPLASTIC"/>
    <property type="match status" value="1"/>
</dbReference>
<comment type="catalytic activity">
    <reaction evidence="10 11">
        <text>shikimate + ATP = 3-phosphoshikimate + ADP + H(+)</text>
        <dbReference type="Rhea" id="RHEA:13121"/>
        <dbReference type="ChEBI" id="CHEBI:15378"/>
        <dbReference type="ChEBI" id="CHEBI:30616"/>
        <dbReference type="ChEBI" id="CHEBI:36208"/>
        <dbReference type="ChEBI" id="CHEBI:145989"/>
        <dbReference type="ChEBI" id="CHEBI:456216"/>
        <dbReference type="EC" id="2.7.1.71"/>
    </reaction>
</comment>
<reference evidence="12 13" key="2">
    <citation type="submission" date="2018-06" db="EMBL/GenBank/DDBJ databases">
        <title>Metagenomic assembly of (sub)arctic Cyanobacteria and their associated microbiome from non-axenic cultures.</title>
        <authorList>
            <person name="Baurain D."/>
        </authorList>
    </citation>
    <scope>NUCLEOTIDE SEQUENCE [LARGE SCALE GENOMIC DNA]</scope>
    <source>
        <strain evidence="12">ULC041bin1</strain>
    </source>
</reference>
<dbReference type="GO" id="GO:0005524">
    <property type="term" value="F:ATP binding"/>
    <property type="evidence" value="ECO:0007669"/>
    <property type="project" value="UniProtKB-UniRule"/>
</dbReference>
<keyword evidence="11" id="KW-0963">Cytoplasm</keyword>
<dbReference type="InterPro" id="IPR031322">
    <property type="entry name" value="Shikimate/glucono_kinase"/>
</dbReference>
<comment type="subunit">
    <text evidence="11">Monomer.</text>
</comment>
<comment type="function">
    <text evidence="11">Catalyzes the specific phosphorylation of the 3-hydroxyl group of shikimic acid using ATP as a cosubstrate.</text>
</comment>
<dbReference type="PRINTS" id="PR01100">
    <property type="entry name" value="SHIKIMTKNASE"/>
</dbReference>
<dbReference type="AlphaFoldDB" id="A0A2W4W840"/>
<dbReference type="Pfam" id="PF01202">
    <property type="entry name" value="SKI"/>
    <property type="match status" value="1"/>
</dbReference>
<keyword evidence="4 11" id="KW-0028">Amino-acid biosynthesis</keyword>
<dbReference type="EC" id="2.7.1.71" evidence="3 11"/>
<dbReference type="InterPro" id="IPR023000">
    <property type="entry name" value="Shikimate_kinase_CS"/>
</dbReference>
<evidence type="ECO:0000256" key="4">
    <source>
        <dbReference type="ARBA" id="ARBA00022605"/>
    </source>
</evidence>
<evidence type="ECO:0000256" key="6">
    <source>
        <dbReference type="ARBA" id="ARBA00022741"/>
    </source>
</evidence>
<evidence type="ECO:0000256" key="8">
    <source>
        <dbReference type="ARBA" id="ARBA00022840"/>
    </source>
</evidence>
<evidence type="ECO:0000256" key="11">
    <source>
        <dbReference type="HAMAP-Rule" id="MF_00109"/>
    </source>
</evidence>
<keyword evidence="11" id="KW-0479">Metal-binding</keyword>
<feature type="binding site" evidence="11">
    <location>
        <position position="143"/>
    </location>
    <ligand>
        <name>substrate</name>
    </ligand>
</feature>
<comment type="cofactor">
    <cofactor evidence="11">
        <name>Mg(2+)</name>
        <dbReference type="ChEBI" id="CHEBI:18420"/>
    </cofactor>
    <text evidence="11">Binds 1 Mg(2+) ion per subunit.</text>
</comment>
<evidence type="ECO:0000256" key="9">
    <source>
        <dbReference type="ARBA" id="ARBA00023141"/>
    </source>
</evidence>